<keyword evidence="3" id="KW-1185">Reference proteome</keyword>
<sequence length="361" mass="38747">MDASPPATARTSQAKYHDDKSAEFARLYYFFEKLTKPRSHGRCPSDESESHEIVPEDIAPLLKNLSAILTKDGHTDEDASDLGKAQVSVPETPTTASAPTFASSASPSPPAIATPDHAWTARPRRNTVAGSHADAPATAIGREIQARFPLKEKRYPFTFKLLLHKLYDLEGWAAKVQEVLAASQDRFRSLGSSPTAGAATGDSSSSDGNNSNSPSSPGSPTMFSASVFGAPPLPPLEPTSPTRRQRAQSASKSKAANDAIRSGTATPVRPQPSRAVKKRIVNRRRSTTGLGVETKGEWMYDAAISSVDAEVVDARGYDSLRRRKRVLSTVGFGAEGGRLDGHDVTNTGICGRRHSCRLRCH</sequence>
<comment type="caution">
    <text evidence="2">The sequence shown here is derived from an EMBL/GenBank/DDBJ whole genome shotgun (WGS) entry which is preliminary data.</text>
</comment>
<protein>
    <submittedName>
        <fullName evidence="2">Uncharacterized protein</fullName>
    </submittedName>
</protein>
<evidence type="ECO:0000313" key="2">
    <source>
        <dbReference type="EMBL" id="KAH8991670.1"/>
    </source>
</evidence>
<accession>A0AAD4LHJ2</accession>
<dbReference type="AlphaFoldDB" id="A0AAD4LHJ2"/>
<feature type="region of interest" description="Disordered" evidence="1">
    <location>
        <begin position="73"/>
        <end position="116"/>
    </location>
</feature>
<gene>
    <name evidence="2" type="ORF">EDB92DRAFT_1945679</name>
</gene>
<dbReference type="Proteomes" id="UP001201163">
    <property type="component" value="Unassembled WGS sequence"/>
</dbReference>
<evidence type="ECO:0000256" key="1">
    <source>
        <dbReference type="SAM" id="MobiDB-lite"/>
    </source>
</evidence>
<evidence type="ECO:0000313" key="3">
    <source>
        <dbReference type="Proteomes" id="UP001201163"/>
    </source>
</evidence>
<reference evidence="2" key="1">
    <citation type="submission" date="2022-01" db="EMBL/GenBank/DDBJ databases">
        <title>Comparative genomics reveals a dynamic genome evolution in the ectomycorrhizal milk-cap (Lactarius) mushrooms.</title>
        <authorList>
            <consortium name="DOE Joint Genome Institute"/>
            <person name="Lebreton A."/>
            <person name="Tang N."/>
            <person name="Kuo A."/>
            <person name="LaButti K."/>
            <person name="Drula E."/>
            <person name="Barry K."/>
            <person name="Clum A."/>
            <person name="Lipzen A."/>
            <person name="Mousain D."/>
            <person name="Ng V."/>
            <person name="Wang R."/>
            <person name="Wang X."/>
            <person name="Dai Y."/>
            <person name="Henrissat B."/>
            <person name="Grigoriev I.V."/>
            <person name="Guerin-Laguette A."/>
            <person name="Yu F."/>
            <person name="Martin F.M."/>
        </authorList>
    </citation>
    <scope>NUCLEOTIDE SEQUENCE</scope>
    <source>
        <strain evidence="2">QP</strain>
    </source>
</reference>
<proteinExistence type="predicted"/>
<organism evidence="2 3">
    <name type="scientific">Lactarius akahatsu</name>
    <dbReference type="NCBI Taxonomy" id="416441"/>
    <lineage>
        <taxon>Eukaryota</taxon>
        <taxon>Fungi</taxon>
        <taxon>Dikarya</taxon>
        <taxon>Basidiomycota</taxon>
        <taxon>Agaricomycotina</taxon>
        <taxon>Agaricomycetes</taxon>
        <taxon>Russulales</taxon>
        <taxon>Russulaceae</taxon>
        <taxon>Lactarius</taxon>
    </lineage>
</organism>
<name>A0AAD4LHJ2_9AGAM</name>
<dbReference type="EMBL" id="JAKELL010000025">
    <property type="protein sequence ID" value="KAH8991670.1"/>
    <property type="molecule type" value="Genomic_DNA"/>
</dbReference>
<feature type="compositionally biased region" description="Low complexity" evidence="1">
    <location>
        <begin position="191"/>
        <end position="221"/>
    </location>
</feature>
<feature type="compositionally biased region" description="Low complexity" evidence="1">
    <location>
        <begin position="92"/>
        <end position="106"/>
    </location>
</feature>
<feature type="region of interest" description="Disordered" evidence="1">
    <location>
        <begin position="189"/>
        <end position="276"/>
    </location>
</feature>
<feature type="compositionally biased region" description="Low complexity" evidence="1">
    <location>
        <begin position="239"/>
        <end position="256"/>
    </location>
</feature>